<proteinExistence type="predicted"/>
<accession>A0AAP0I1D5</accession>
<organism evidence="2 3">
    <name type="scientific">Stephania cephalantha</name>
    <dbReference type="NCBI Taxonomy" id="152367"/>
    <lineage>
        <taxon>Eukaryota</taxon>
        <taxon>Viridiplantae</taxon>
        <taxon>Streptophyta</taxon>
        <taxon>Embryophyta</taxon>
        <taxon>Tracheophyta</taxon>
        <taxon>Spermatophyta</taxon>
        <taxon>Magnoliopsida</taxon>
        <taxon>Ranunculales</taxon>
        <taxon>Menispermaceae</taxon>
        <taxon>Menispermoideae</taxon>
        <taxon>Cissampelideae</taxon>
        <taxon>Stephania</taxon>
    </lineage>
</organism>
<gene>
    <name evidence="2" type="ORF">Scep_023056</name>
</gene>
<evidence type="ECO:0000313" key="2">
    <source>
        <dbReference type="EMBL" id="KAK9106212.1"/>
    </source>
</evidence>
<comment type="caution">
    <text evidence="2">The sequence shown here is derived from an EMBL/GenBank/DDBJ whole genome shotgun (WGS) entry which is preliminary data.</text>
</comment>
<feature type="compositionally biased region" description="Polar residues" evidence="1">
    <location>
        <begin position="121"/>
        <end position="130"/>
    </location>
</feature>
<dbReference type="PANTHER" id="PTHR33052">
    <property type="entry name" value="DUF4228 DOMAIN PROTEIN-RELATED"/>
    <property type="match status" value="1"/>
</dbReference>
<dbReference type="Proteomes" id="UP001419268">
    <property type="component" value="Unassembled WGS sequence"/>
</dbReference>
<dbReference type="Pfam" id="PF14009">
    <property type="entry name" value="PADRE"/>
    <property type="match status" value="1"/>
</dbReference>
<dbReference type="InterPro" id="IPR025322">
    <property type="entry name" value="PADRE_dom"/>
</dbReference>
<reference evidence="2 3" key="1">
    <citation type="submission" date="2024-01" db="EMBL/GenBank/DDBJ databases">
        <title>Genome assemblies of Stephania.</title>
        <authorList>
            <person name="Yang L."/>
        </authorList>
    </citation>
    <scope>NUCLEOTIDE SEQUENCE [LARGE SCALE GENOMIC DNA]</scope>
    <source>
        <strain evidence="2">JXDWG</strain>
        <tissue evidence="2">Leaf</tissue>
    </source>
</reference>
<name>A0AAP0I1D5_9MAGN</name>
<evidence type="ECO:0000256" key="1">
    <source>
        <dbReference type="SAM" id="MobiDB-lite"/>
    </source>
</evidence>
<dbReference type="EMBL" id="JBBNAG010000009">
    <property type="protein sequence ID" value="KAK9106212.1"/>
    <property type="molecule type" value="Genomic_DNA"/>
</dbReference>
<protein>
    <submittedName>
        <fullName evidence="2">Uncharacterized protein</fullName>
    </submittedName>
</protein>
<evidence type="ECO:0000313" key="3">
    <source>
        <dbReference type="Proteomes" id="UP001419268"/>
    </source>
</evidence>
<dbReference type="AlphaFoldDB" id="A0AAP0I1D5"/>
<keyword evidence="3" id="KW-1185">Reference proteome</keyword>
<sequence length="180" mass="19764">MGNYISCTLSPQTLKHTSKATKVVFPNGEVRQLREPTKAAELMFENPNYFLVNAQSLQIGRRFSALNADEDLEMGNVYVMFLMKKLNSVVTAADMGALFIVASSAAKRASGGRMRVLPESGTDQAGWSSSPEKEGAPRLSLEGVDDDGDALVSEFQHRVSLSRSRKPMLETIVEESVYSR</sequence>
<feature type="region of interest" description="Disordered" evidence="1">
    <location>
        <begin position="113"/>
        <end position="145"/>
    </location>
</feature>